<evidence type="ECO:0000313" key="3">
    <source>
        <dbReference type="Proteomes" id="UP001291687"/>
    </source>
</evidence>
<evidence type="ECO:0000313" key="2">
    <source>
        <dbReference type="EMBL" id="MEA0971743.1"/>
    </source>
</evidence>
<gene>
    <name evidence="2" type="ORF">Megvenef_01730</name>
</gene>
<evidence type="ECO:0000259" key="1">
    <source>
        <dbReference type="Pfam" id="PF10073"/>
    </source>
</evidence>
<organism evidence="2 3">
    <name type="scientific">Candidatus Megaera venefica</name>
    <dbReference type="NCBI Taxonomy" id="2055910"/>
    <lineage>
        <taxon>Bacteria</taxon>
        <taxon>Pseudomonadati</taxon>
        <taxon>Pseudomonadota</taxon>
        <taxon>Alphaproteobacteria</taxon>
        <taxon>Rickettsiales</taxon>
        <taxon>Rickettsiaceae</taxon>
        <taxon>Candidatus Megaera</taxon>
    </lineage>
</organism>
<sequence length="78" mass="9019">MTEIIEAEKLKQMINKIETIEQERLESSDLLKESFNEAKSMGFDVKIIKHVLKLRKKDKDALAEEDNLIDLYRGALGI</sequence>
<feature type="domain" description="GapR-like DNA-binding" evidence="1">
    <location>
        <begin position="7"/>
        <end position="77"/>
    </location>
</feature>
<keyword evidence="3" id="KW-1185">Reference proteome</keyword>
<comment type="caution">
    <text evidence="2">The sequence shown here is derived from an EMBL/GenBank/DDBJ whole genome shotgun (WGS) entry which is preliminary data.</text>
</comment>
<protein>
    <submittedName>
        <fullName evidence="2">DUF2312 domain-containing protein</fullName>
    </submittedName>
</protein>
<proteinExistence type="predicted"/>
<dbReference type="InterPro" id="IPR046367">
    <property type="entry name" value="GapR-like_DNA-bd"/>
</dbReference>
<dbReference type="Proteomes" id="UP001291687">
    <property type="component" value="Unassembled WGS sequence"/>
</dbReference>
<name>A0ABU5NEY9_9RICK</name>
<dbReference type="EMBL" id="JARJFB010000246">
    <property type="protein sequence ID" value="MEA0971743.1"/>
    <property type="molecule type" value="Genomic_DNA"/>
</dbReference>
<accession>A0ABU5NEY9</accession>
<dbReference type="RefSeq" id="WP_322777663.1">
    <property type="nucleotide sequence ID" value="NZ_JARJFB010000246.1"/>
</dbReference>
<reference evidence="2 3" key="1">
    <citation type="submission" date="2023-03" db="EMBL/GenBank/DDBJ databases">
        <title>Host association and intracellularity evolved multiple times independently in the Rickettsiales.</title>
        <authorList>
            <person name="Castelli M."/>
            <person name="Nardi T."/>
            <person name="Gammuto L."/>
            <person name="Bellinzona G."/>
            <person name="Sabaneyeva E."/>
            <person name="Potekhin A."/>
            <person name="Serra V."/>
            <person name="Petroni G."/>
            <person name="Sassera D."/>
        </authorList>
    </citation>
    <scope>NUCLEOTIDE SEQUENCE [LARGE SCALE GENOMIC DNA]</scope>
    <source>
        <strain evidence="2 3">Sr 2-6</strain>
    </source>
</reference>
<dbReference type="Pfam" id="PF10073">
    <property type="entry name" value="GapR_DNA-bd"/>
    <property type="match status" value="1"/>
</dbReference>